<proteinExistence type="predicted"/>
<dbReference type="Gene3D" id="3.40.50.2000">
    <property type="entry name" value="Glycogen Phosphorylase B"/>
    <property type="match status" value="2"/>
</dbReference>
<evidence type="ECO:0000256" key="2">
    <source>
        <dbReference type="ARBA" id="ARBA00022679"/>
    </source>
</evidence>
<dbReference type="InterPro" id="IPR028098">
    <property type="entry name" value="Glyco_trans_4-like_N"/>
</dbReference>
<dbReference type="Pfam" id="PF13439">
    <property type="entry name" value="Glyco_transf_4"/>
    <property type="match status" value="1"/>
</dbReference>
<feature type="domain" description="Glycosyltransferase subfamily 4-like N-terminal" evidence="4">
    <location>
        <begin position="34"/>
        <end position="166"/>
    </location>
</feature>
<reference evidence="5 6" key="1">
    <citation type="submission" date="2023-11" db="EMBL/GenBank/DDBJ databases">
        <title>Novel species in genus Nocardioides.</title>
        <authorList>
            <person name="Zhou H."/>
        </authorList>
    </citation>
    <scope>NUCLEOTIDE SEQUENCE [LARGE SCALE GENOMIC DNA]</scope>
    <source>
        <strain evidence="5 6">S-58</strain>
    </source>
</reference>
<organism evidence="5 6">
    <name type="scientific">Nocardioides renjunii</name>
    <dbReference type="NCBI Taxonomy" id="3095075"/>
    <lineage>
        <taxon>Bacteria</taxon>
        <taxon>Bacillati</taxon>
        <taxon>Actinomycetota</taxon>
        <taxon>Actinomycetes</taxon>
        <taxon>Propionibacteriales</taxon>
        <taxon>Nocardioidaceae</taxon>
        <taxon>Nocardioides</taxon>
    </lineage>
</organism>
<evidence type="ECO:0000313" key="5">
    <source>
        <dbReference type="EMBL" id="MDZ5663335.1"/>
    </source>
</evidence>
<dbReference type="GO" id="GO:0016757">
    <property type="term" value="F:glycosyltransferase activity"/>
    <property type="evidence" value="ECO:0007669"/>
    <property type="project" value="UniProtKB-KW"/>
</dbReference>
<feature type="region of interest" description="Disordered" evidence="3">
    <location>
        <begin position="40"/>
        <end position="59"/>
    </location>
</feature>
<protein>
    <submittedName>
        <fullName evidence="5">Glycosyltransferase</fullName>
        <ecNumber evidence="5">2.4.-.-</ecNumber>
    </submittedName>
</protein>
<feature type="compositionally biased region" description="Basic and acidic residues" evidence="3">
    <location>
        <begin position="40"/>
        <end position="51"/>
    </location>
</feature>
<dbReference type="SUPFAM" id="SSF53756">
    <property type="entry name" value="UDP-Glycosyltransferase/glycogen phosphorylase"/>
    <property type="match status" value="1"/>
</dbReference>
<evidence type="ECO:0000259" key="4">
    <source>
        <dbReference type="Pfam" id="PF13439"/>
    </source>
</evidence>
<keyword evidence="2 5" id="KW-0808">Transferase</keyword>
<feature type="compositionally biased region" description="Low complexity" evidence="3">
    <location>
        <begin position="1"/>
        <end position="12"/>
    </location>
</feature>
<sequence>MRVTMSDAIAAAPPAPRRSSDREVVVASVPASHVYVRHLAPEDGSGPRRLPDPVPEGAADTQRWWPPVMLDASWVESHDFDVFHLHFGFDARSVEDLEELVAALRRRGKPFVFTVHDLRNPHHADRTAHDQQLDVLVPAADAVITLTRGAADEIRSRWGREAFVVPHPHVVPLDVMRRAAAMRDVRRRGLREREFRVGVHVKSLRAGMHPHPLVPVLVDALRDLPGAVLQVNGHRDVLTPGGPRYDAELAGMLLEHSARGEVDLRIHDFLDDDGLWDYLASLDVSVLPYRFGTHSGWLEACRDLGTAVVAPSCGYFADQAPVLTYGHDERHLDVESLADAVRTAYAAAPRPASVEMRRRQRAQVAAAHARIYESVLDPER</sequence>
<comment type="caution">
    <text evidence="5">The sequence shown here is derived from an EMBL/GenBank/DDBJ whole genome shotgun (WGS) entry which is preliminary data.</text>
</comment>
<evidence type="ECO:0000256" key="3">
    <source>
        <dbReference type="SAM" id="MobiDB-lite"/>
    </source>
</evidence>
<gene>
    <name evidence="5" type="ORF">SFC79_16295</name>
</gene>
<name>A0ABU5KFI0_9ACTN</name>
<dbReference type="EMBL" id="JAXQPW010000006">
    <property type="protein sequence ID" value="MDZ5663335.1"/>
    <property type="molecule type" value="Genomic_DNA"/>
</dbReference>
<feature type="region of interest" description="Disordered" evidence="3">
    <location>
        <begin position="1"/>
        <end position="23"/>
    </location>
</feature>
<evidence type="ECO:0000256" key="1">
    <source>
        <dbReference type="ARBA" id="ARBA00022676"/>
    </source>
</evidence>
<evidence type="ECO:0000313" key="6">
    <source>
        <dbReference type="Proteomes" id="UP001291999"/>
    </source>
</evidence>
<accession>A0ABU5KFI0</accession>
<keyword evidence="6" id="KW-1185">Reference proteome</keyword>
<dbReference type="Proteomes" id="UP001291999">
    <property type="component" value="Unassembled WGS sequence"/>
</dbReference>
<dbReference type="EC" id="2.4.-.-" evidence="5"/>
<keyword evidence="1 5" id="KW-0328">Glycosyltransferase</keyword>